<evidence type="ECO:0000313" key="2">
    <source>
        <dbReference type="EMBL" id="EFJ17092.1"/>
    </source>
</evidence>
<dbReference type="Gene3D" id="1.10.3290.10">
    <property type="entry name" value="Fido-like domain"/>
    <property type="match status" value="1"/>
</dbReference>
<dbReference type="Proteomes" id="UP000001514">
    <property type="component" value="Unassembled WGS sequence"/>
</dbReference>
<dbReference type="KEGG" id="smo:SELMODRAFT_421387"/>
<dbReference type="SUPFAM" id="SSF140931">
    <property type="entry name" value="Fic-like"/>
    <property type="match status" value="1"/>
</dbReference>
<protein>
    <recommendedName>
        <fullName evidence="1">Fido domain-containing protein</fullName>
    </recommendedName>
</protein>
<dbReference type="PROSITE" id="PS51459">
    <property type="entry name" value="FIDO"/>
    <property type="match status" value="1"/>
</dbReference>
<organism evidence="3">
    <name type="scientific">Selaginella moellendorffii</name>
    <name type="common">Spikemoss</name>
    <dbReference type="NCBI Taxonomy" id="88036"/>
    <lineage>
        <taxon>Eukaryota</taxon>
        <taxon>Viridiplantae</taxon>
        <taxon>Streptophyta</taxon>
        <taxon>Embryophyta</taxon>
        <taxon>Tracheophyta</taxon>
        <taxon>Lycopodiopsida</taxon>
        <taxon>Selaginellales</taxon>
        <taxon>Selaginellaceae</taxon>
        <taxon>Selaginella</taxon>
    </lineage>
</organism>
<name>D8SF41_SELML</name>
<keyword evidence="3" id="KW-1185">Reference proteome</keyword>
<dbReference type="PANTHER" id="PTHR13504">
    <property type="entry name" value="FIDO DOMAIN-CONTAINING PROTEIN DDB_G0283145"/>
    <property type="match status" value="1"/>
</dbReference>
<dbReference type="HOGENOM" id="CLU_883965_0_0_1"/>
<dbReference type="AlphaFoldDB" id="D8SF41"/>
<dbReference type="Pfam" id="PF02661">
    <property type="entry name" value="Fic"/>
    <property type="match status" value="1"/>
</dbReference>
<proteinExistence type="predicted"/>
<gene>
    <name evidence="2" type="ORF">SELMODRAFT_421387</name>
</gene>
<accession>D8SF41</accession>
<dbReference type="PANTHER" id="PTHR13504:SF38">
    <property type="entry name" value="FIDO DOMAIN-CONTAINING PROTEIN"/>
    <property type="match status" value="1"/>
</dbReference>
<dbReference type="EMBL" id="GL377616">
    <property type="protein sequence ID" value="EFJ17092.1"/>
    <property type="molecule type" value="Genomic_DNA"/>
</dbReference>
<dbReference type="InterPro" id="IPR040198">
    <property type="entry name" value="Fido_containing"/>
</dbReference>
<sequence>MALGFRVPLRPAWRWSDLTTVADAISTKIAQPLPPEQDRAMLALFVFAACTKIGMESVAETAVAIGASDGDGGFYVDEDKKRRLVSFCNGLEDIKDWISKDKELSSRVPVPHLSISRIKKLHAVVVASPTEEDARIGDYRIQRAWIKQLDGTLSSERVAPEMIREEMELLVAATNSELENVYYAREMGSAAFVVDVAKLAARFFLEFQAIHPFGDGNGRLGRLLLTYLVSGVTGLHFPLTLLLDVGSTERHLGEASLIGREEWRSLLTRASANAEDLSGVPPARHGQYLSVLTRAGATGSPGELAALIVEGIFVALCRL</sequence>
<feature type="domain" description="Fido" evidence="1">
    <location>
        <begin position="113"/>
        <end position="269"/>
    </location>
</feature>
<dbReference type="InterPro" id="IPR036597">
    <property type="entry name" value="Fido-like_dom_sf"/>
</dbReference>
<dbReference type="InParanoid" id="D8SF41"/>
<dbReference type="Gramene" id="EFJ17092">
    <property type="protein sequence ID" value="EFJ17092"/>
    <property type="gene ID" value="SELMODRAFT_421387"/>
</dbReference>
<reference evidence="2 3" key="1">
    <citation type="journal article" date="2011" name="Science">
        <title>The Selaginella genome identifies genetic changes associated with the evolution of vascular plants.</title>
        <authorList>
            <person name="Banks J.A."/>
            <person name="Nishiyama T."/>
            <person name="Hasebe M."/>
            <person name="Bowman J.L."/>
            <person name="Gribskov M."/>
            <person name="dePamphilis C."/>
            <person name="Albert V.A."/>
            <person name="Aono N."/>
            <person name="Aoyama T."/>
            <person name="Ambrose B.A."/>
            <person name="Ashton N.W."/>
            <person name="Axtell M.J."/>
            <person name="Barker E."/>
            <person name="Barker M.S."/>
            <person name="Bennetzen J.L."/>
            <person name="Bonawitz N.D."/>
            <person name="Chapple C."/>
            <person name="Cheng C."/>
            <person name="Correa L.G."/>
            <person name="Dacre M."/>
            <person name="DeBarry J."/>
            <person name="Dreyer I."/>
            <person name="Elias M."/>
            <person name="Engstrom E.M."/>
            <person name="Estelle M."/>
            <person name="Feng L."/>
            <person name="Finet C."/>
            <person name="Floyd S.K."/>
            <person name="Frommer W.B."/>
            <person name="Fujita T."/>
            <person name="Gramzow L."/>
            <person name="Gutensohn M."/>
            <person name="Harholt J."/>
            <person name="Hattori M."/>
            <person name="Heyl A."/>
            <person name="Hirai T."/>
            <person name="Hiwatashi Y."/>
            <person name="Ishikawa M."/>
            <person name="Iwata M."/>
            <person name="Karol K.G."/>
            <person name="Koehler B."/>
            <person name="Kolukisaoglu U."/>
            <person name="Kubo M."/>
            <person name="Kurata T."/>
            <person name="Lalonde S."/>
            <person name="Li K."/>
            <person name="Li Y."/>
            <person name="Litt A."/>
            <person name="Lyons E."/>
            <person name="Manning G."/>
            <person name="Maruyama T."/>
            <person name="Michael T.P."/>
            <person name="Mikami K."/>
            <person name="Miyazaki S."/>
            <person name="Morinaga S."/>
            <person name="Murata T."/>
            <person name="Mueller-Roeber B."/>
            <person name="Nelson D.R."/>
            <person name="Obara M."/>
            <person name="Oguri Y."/>
            <person name="Olmstead R.G."/>
            <person name="Onodera N."/>
            <person name="Petersen B.L."/>
            <person name="Pils B."/>
            <person name="Prigge M."/>
            <person name="Rensing S.A."/>
            <person name="Riano-Pachon D.M."/>
            <person name="Roberts A.W."/>
            <person name="Sato Y."/>
            <person name="Scheller H.V."/>
            <person name="Schulz B."/>
            <person name="Schulz C."/>
            <person name="Shakirov E.V."/>
            <person name="Shibagaki N."/>
            <person name="Shinohara N."/>
            <person name="Shippen D.E."/>
            <person name="Soerensen I."/>
            <person name="Sotooka R."/>
            <person name="Sugimoto N."/>
            <person name="Sugita M."/>
            <person name="Sumikawa N."/>
            <person name="Tanurdzic M."/>
            <person name="Theissen G."/>
            <person name="Ulvskov P."/>
            <person name="Wakazuki S."/>
            <person name="Weng J.K."/>
            <person name="Willats W.W."/>
            <person name="Wipf D."/>
            <person name="Wolf P.G."/>
            <person name="Yang L."/>
            <person name="Zimmer A.D."/>
            <person name="Zhu Q."/>
            <person name="Mitros T."/>
            <person name="Hellsten U."/>
            <person name="Loque D."/>
            <person name="Otillar R."/>
            <person name="Salamov A."/>
            <person name="Schmutz J."/>
            <person name="Shapiro H."/>
            <person name="Lindquist E."/>
            <person name="Lucas S."/>
            <person name="Rokhsar D."/>
            <person name="Grigoriev I.V."/>
        </authorList>
    </citation>
    <scope>NUCLEOTIDE SEQUENCE [LARGE SCALE GENOMIC DNA]</scope>
</reference>
<evidence type="ECO:0000259" key="1">
    <source>
        <dbReference type="PROSITE" id="PS51459"/>
    </source>
</evidence>
<evidence type="ECO:0000313" key="3">
    <source>
        <dbReference type="Proteomes" id="UP000001514"/>
    </source>
</evidence>
<dbReference type="InterPro" id="IPR003812">
    <property type="entry name" value="Fido"/>
</dbReference>